<gene>
    <name evidence="1" type="ORF">US62_C0004G0021</name>
</gene>
<organism evidence="1 2">
    <name type="scientific">Candidatus Woesebacteria bacterium GW2011_GWA1_37_8</name>
    <dbReference type="NCBI Taxonomy" id="1618546"/>
    <lineage>
        <taxon>Bacteria</taxon>
        <taxon>Candidatus Woeseibacteriota</taxon>
    </lineage>
</organism>
<sequence length="72" mass="8146">MKQTYSTKNISQVLLNEIKDALKNVTEYGSIEIYIQGGCVTQITTRKIKKTNGYGLKNHENMTNNGHKKDLS</sequence>
<dbReference type="Proteomes" id="UP000034603">
    <property type="component" value="Unassembled WGS sequence"/>
</dbReference>
<dbReference type="Pfam" id="PF10055">
    <property type="entry name" value="DUF2292"/>
    <property type="match status" value="1"/>
</dbReference>
<accession>A0A0G0HSU1</accession>
<evidence type="ECO:0008006" key="3">
    <source>
        <dbReference type="Google" id="ProtNLM"/>
    </source>
</evidence>
<proteinExistence type="predicted"/>
<evidence type="ECO:0000313" key="1">
    <source>
        <dbReference type="EMBL" id="KKQ46208.1"/>
    </source>
</evidence>
<dbReference type="InterPro" id="IPR018743">
    <property type="entry name" value="DUF2292"/>
</dbReference>
<dbReference type="AlphaFoldDB" id="A0A0G0HSU1"/>
<name>A0A0G0HSU1_9BACT</name>
<reference evidence="1 2" key="1">
    <citation type="journal article" date="2015" name="Nature">
        <title>rRNA introns, odd ribosomes, and small enigmatic genomes across a large radiation of phyla.</title>
        <authorList>
            <person name="Brown C.T."/>
            <person name="Hug L.A."/>
            <person name="Thomas B.C."/>
            <person name="Sharon I."/>
            <person name="Castelle C.J."/>
            <person name="Singh A."/>
            <person name="Wilkins M.J."/>
            <person name="Williams K.H."/>
            <person name="Banfield J.F."/>
        </authorList>
    </citation>
    <scope>NUCLEOTIDE SEQUENCE [LARGE SCALE GENOMIC DNA]</scope>
</reference>
<dbReference type="EMBL" id="LBTR01000004">
    <property type="protein sequence ID" value="KKQ46208.1"/>
    <property type="molecule type" value="Genomic_DNA"/>
</dbReference>
<comment type="caution">
    <text evidence="1">The sequence shown here is derived from an EMBL/GenBank/DDBJ whole genome shotgun (WGS) entry which is preliminary data.</text>
</comment>
<evidence type="ECO:0000313" key="2">
    <source>
        <dbReference type="Proteomes" id="UP000034603"/>
    </source>
</evidence>
<protein>
    <recommendedName>
        <fullName evidence="3">DUF2292 domain-containing protein</fullName>
    </recommendedName>
</protein>